<organism evidence="1 2">
    <name type="scientific">Natrinema thermotolerans</name>
    <dbReference type="NCBI Taxonomy" id="121872"/>
    <lineage>
        <taxon>Archaea</taxon>
        <taxon>Methanobacteriati</taxon>
        <taxon>Methanobacteriota</taxon>
        <taxon>Stenosarchaea group</taxon>
        <taxon>Halobacteria</taxon>
        <taxon>Halobacteriales</taxon>
        <taxon>Natrialbaceae</taxon>
        <taxon>Natrinema</taxon>
    </lineage>
</organism>
<accession>A0AAF0T374</accession>
<name>A0AAF0T374_9EURY</name>
<evidence type="ECO:0000313" key="2">
    <source>
        <dbReference type="Proteomes" id="UP001224926"/>
    </source>
</evidence>
<evidence type="ECO:0000313" key="1">
    <source>
        <dbReference type="EMBL" id="WMT09798.1"/>
    </source>
</evidence>
<proteinExistence type="predicted"/>
<dbReference type="Proteomes" id="UP001224926">
    <property type="component" value="Chromosome"/>
</dbReference>
<gene>
    <name evidence="1" type="ORF">NP511_09250</name>
</gene>
<keyword evidence="2" id="KW-1185">Reference proteome</keyword>
<protein>
    <submittedName>
        <fullName evidence="1">Uncharacterized protein</fullName>
    </submittedName>
</protein>
<dbReference type="AlphaFoldDB" id="A0AAF0T374"/>
<sequence>MFKQHSKTDSDFEIPKVVDRVTTVATVTISLSGELATEDLIRDLREKVGEFDERVHYGGRLWTKIDSKKVSSVITVNSIASQSPQTNPSTENTDRSDRIRINSKTTVSPENIMDGLHISLRRTRNISEDLNSPSRKKGAYSFLVKVHSNIDGELSFGRNGLTDRSKTDNGYLAESFENKIKVKQIPESESEVALVDLKTLVEEKLQDLD</sequence>
<dbReference type="RefSeq" id="WP_136396875.1">
    <property type="nucleotide sequence ID" value="NZ_CP101873.1"/>
</dbReference>
<dbReference type="GeneID" id="39861803"/>
<reference evidence="1 2" key="1">
    <citation type="submission" date="2022-07" db="EMBL/GenBank/DDBJ databases">
        <title>Two temperate virus in Haloterrigena jeotgali A29.</title>
        <authorList>
            <person name="Deng X."/>
        </authorList>
    </citation>
    <scope>NUCLEOTIDE SEQUENCE [LARGE SCALE GENOMIC DNA]</scope>
    <source>
        <strain evidence="1 2">A29</strain>
    </source>
</reference>
<dbReference type="EMBL" id="CP101873">
    <property type="protein sequence ID" value="WMT09798.1"/>
    <property type="molecule type" value="Genomic_DNA"/>
</dbReference>